<dbReference type="OrthoDB" id="152385at2759"/>
<name>A0A3R7PCM4_PENVA</name>
<feature type="compositionally biased region" description="Basic and acidic residues" evidence="1">
    <location>
        <begin position="44"/>
        <end position="57"/>
    </location>
</feature>
<comment type="caution">
    <text evidence="2">The sequence shown here is derived from an EMBL/GenBank/DDBJ whole genome shotgun (WGS) entry which is preliminary data.</text>
</comment>
<feature type="compositionally biased region" description="Basic and acidic residues" evidence="1">
    <location>
        <begin position="237"/>
        <end position="250"/>
    </location>
</feature>
<feature type="compositionally biased region" description="Polar residues" evidence="1">
    <location>
        <begin position="100"/>
        <end position="109"/>
    </location>
</feature>
<organism evidence="2 3">
    <name type="scientific">Penaeus vannamei</name>
    <name type="common">Whiteleg shrimp</name>
    <name type="synonym">Litopenaeus vannamei</name>
    <dbReference type="NCBI Taxonomy" id="6689"/>
    <lineage>
        <taxon>Eukaryota</taxon>
        <taxon>Metazoa</taxon>
        <taxon>Ecdysozoa</taxon>
        <taxon>Arthropoda</taxon>
        <taxon>Crustacea</taxon>
        <taxon>Multicrustacea</taxon>
        <taxon>Malacostraca</taxon>
        <taxon>Eumalacostraca</taxon>
        <taxon>Eucarida</taxon>
        <taxon>Decapoda</taxon>
        <taxon>Dendrobranchiata</taxon>
        <taxon>Penaeoidea</taxon>
        <taxon>Penaeidae</taxon>
        <taxon>Penaeus</taxon>
    </lineage>
</organism>
<protein>
    <submittedName>
        <fullName evidence="2">Putative Down syndrome cell adhesion molecule-like protein Dscam2</fullName>
    </submittedName>
</protein>
<feature type="compositionally biased region" description="Basic and acidic residues" evidence="1">
    <location>
        <begin position="113"/>
        <end position="132"/>
    </location>
</feature>
<evidence type="ECO:0000256" key="1">
    <source>
        <dbReference type="SAM" id="MobiDB-lite"/>
    </source>
</evidence>
<accession>A0A3R7PCM4</accession>
<feature type="compositionally biased region" description="Basic residues" evidence="1">
    <location>
        <begin position="58"/>
        <end position="74"/>
    </location>
</feature>
<feature type="compositionally biased region" description="Polar residues" evidence="1">
    <location>
        <begin position="1"/>
        <end position="11"/>
    </location>
</feature>
<reference evidence="2 3" key="1">
    <citation type="submission" date="2018-04" db="EMBL/GenBank/DDBJ databases">
        <authorList>
            <person name="Zhang X."/>
            <person name="Yuan J."/>
            <person name="Li F."/>
            <person name="Xiang J."/>
        </authorList>
    </citation>
    <scope>NUCLEOTIDE SEQUENCE [LARGE SCALE GENOMIC DNA]</scope>
    <source>
        <tissue evidence="2">Muscle</tissue>
    </source>
</reference>
<feature type="region of interest" description="Disordered" evidence="1">
    <location>
        <begin position="1"/>
        <end position="250"/>
    </location>
</feature>
<feature type="compositionally biased region" description="Low complexity" evidence="1">
    <location>
        <begin position="196"/>
        <end position="218"/>
    </location>
</feature>
<dbReference type="Proteomes" id="UP000283509">
    <property type="component" value="Unassembled WGS sequence"/>
</dbReference>
<gene>
    <name evidence="2" type="ORF">C7M84_024857</name>
</gene>
<evidence type="ECO:0000313" key="2">
    <source>
        <dbReference type="EMBL" id="ROT81984.1"/>
    </source>
</evidence>
<keyword evidence="3" id="KW-1185">Reference proteome</keyword>
<dbReference type="EMBL" id="QCYY01000899">
    <property type="protein sequence ID" value="ROT81984.1"/>
    <property type="molecule type" value="Genomic_DNA"/>
</dbReference>
<dbReference type="AlphaFoldDB" id="A0A3R7PCM4"/>
<reference evidence="2 3" key="2">
    <citation type="submission" date="2019-01" db="EMBL/GenBank/DDBJ databases">
        <title>The decoding of complex shrimp genome reveals the adaptation for benthos swimmer, frequently molting mechanism and breeding impact on genome.</title>
        <authorList>
            <person name="Sun Y."/>
            <person name="Gao Y."/>
            <person name="Yu Y."/>
        </authorList>
    </citation>
    <scope>NUCLEOTIDE SEQUENCE [LARGE SCALE GENOMIC DNA]</scope>
    <source>
        <tissue evidence="2">Muscle</tissue>
    </source>
</reference>
<proteinExistence type="predicted"/>
<sequence length="265" mass="29337">MLPLSPTTSTENAEDIYPYATFQLPDPAPPDPNHIPMYPIYQTRTDKQMENYGEVKRRGSRSRNQRRSRSRSRSRGGVADSGEDYETLGSDTETEHGGVSSRTESSNQLDDIPSIRDHTVYARGPANKEPRDAALYSRDASRDASNPPFQQRIHHNLLYHAESSTSPEPSPTKERKSFPRRTRARCRVMGEGEGGKAAVAAPPTAVPPAYSAAASQSSGRPNPRGPNQDPQEVSEAECDRDILPPPRRYSDAKFKGRVLDYSIAV</sequence>
<evidence type="ECO:0000313" key="3">
    <source>
        <dbReference type="Proteomes" id="UP000283509"/>
    </source>
</evidence>